<dbReference type="EMBL" id="FR687359">
    <property type="protein sequence ID" value="CBW73845.1"/>
    <property type="molecule type" value="Genomic_DNA"/>
</dbReference>
<reference evidence="1 2" key="1">
    <citation type="journal article" date="2011" name="J. Bacteriol.">
        <title>Complete genome sequence of Burkholderia rhizoxinica, an endosymbiont of Rhizopus microsporus.</title>
        <authorList>
            <person name="Lackner G."/>
            <person name="Moebius N."/>
            <person name="Partida-Martinez L."/>
            <person name="Hertweck C."/>
        </authorList>
    </citation>
    <scope>NUCLEOTIDE SEQUENCE [LARGE SCALE GENOMIC DNA]</scope>
    <source>
        <strain evidence="2">DSM 19002 / CIP 109453 / HKI 454</strain>
    </source>
</reference>
<dbReference type="RefSeq" id="WP_013434081.1">
    <property type="nucleotide sequence ID" value="NC_014722.1"/>
</dbReference>
<protein>
    <submittedName>
        <fullName evidence="1">Uncharacterized protein</fullName>
    </submittedName>
</protein>
<dbReference type="STRING" id="882378.RBRH_03250"/>
<dbReference type="AlphaFoldDB" id="E5ALH2"/>
<evidence type="ECO:0000313" key="2">
    <source>
        <dbReference type="Proteomes" id="UP000007437"/>
    </source>
</evidence>
<organism evidence="1 2">
    <name type="scientific">Mycetohabitans rhizoxinica (strain DSM 19002 / CIP 109453 / HKI 454)</name>
    <name type="common">Paraburkholderia rhizoxinica</name>
    <dbReference type="NCBI Taxonomy" id="882378"/>
    <lineage>
        <taxon>Bacteria</taxon>
        <taxon>Pseudomonadati</taxon>
        <taxon>Pseudomonadota</taxon>
        <taxon>Betaproteobacteria</taxon>
        <taxon>Burkholderiales</taxon>
        <taxon>Burkholderiaceae</taxon>
        <taxon>Mycetohabitans</taxon>
    </lineage>
</organism>
<sequence>MIRASDAGVAATRTALGWTRKVGIPPDARPRLLPAEETADAALRSGGMTDADRDCRRLADKEVQVQQ</sequence>
<proteinExistence type="predicted"/>
<name>E5ALH2_MYCRK</name>
<dbReference type="Proteomes" id="UP000007437">
    <property type="component" value="Chromosome"/>
</dbReference>
<gene>
    <name evidence="1" type="ordered locus">RBRH_03250</name>
</gene>
<dbReference type="KEGG" id="brh:RBRH_03250"/>
<evidence type="ECO:0000313" key="1">
    <source>
        <dbReference type="EMBL" id="CBW73845.1"/>
    </source>
</evidence>
<dbReference type="HOGENOM" id="CLU_2804257_0_0_4"/>
<accession>E5ALH2</accession>